<proteinExistence type="evidence at transcript level"/>
<dbReference type="Gene3D" id="2.60.40.4100">
    <property type="entry name" value="Zona pellucida, ZP-C domain"/>
    <property type="match status" value="1"/>
</dbReference>
<evidence type="ECO:0000313" key="4">
    <source>
        <dbReference type="EMBL" id="JAB88293.1"/>
    </source>
</evidence>
<evidence type="ECO:0000259" key="3">
    <source>
        <dbReference type="PROSITE" id="PS51034"/>
    </source>
</evidence>
<dbReference type="PROSITE" id="PS51034">
    <property type="entry name" value="ZP_2"/>
    <property type="match status" value="1"/>
</dbReference>
<evidence type="ECO:0000256" key="2">
    <source>
        <dbReference type="SAM" id="Phobius"/>
    </source>
</evidence>
<keyword evidence="2" id="KW-1133">Transmembrane helix</keyword>
<dbReference type="AlphaFoldDB" id="W8AUA9"/>
<dbReference type="InterPro" id="IPR042235">
    <property type="entry name" value="ZP-C_dom"/>
</dbReference>
<dbReference type="InterPro" id="IPR055355">
    <property type="entry name" value="ZP-C"/>
</dbReference>
<sequence>MTTQAQIIKPLLYGGAARSQLLTVLLIFISLLVSEVYTQELSTQNEFAPRVTATCKSGTMNIKVKFNGPYTGAVHARDHRNAACMAMGDGSDAVGFSINLLAKQGASDYCGVLVSNVSGANRTEERSIQLAVRVHKTLELADDKFYVITCGKSGFGRDDNSHVILKFLENDRRVRETVYGHEYKIRAELTKPNGTYGIRVANCFAFDKKNISIALIDERGCPVDEGIISQFTPSPDGHSAEAVLKSMFKFPEDSEVHLQCDVIQCYGRCMDDEDCKQIALAGAGGVSKGGNRKLGANEEGSSLAGTTVFVLDPAKAPLITGDCEDKIHPPWLLWLAITLGVLFLIMLLMNIFLCTAMSCSCANTEIIEKEPSIIEEYDPYRSWHGSQYGSRYSLHGRDAHKGYTSGGSTIHSNRSDRY</sequence>
<dbReference type="PANTHER" id="PTHR46560:SF9">
    <property type="entry name" value="ZP DOMAIN-CONTAINING PROTEIN"/>
    <property type="match status" value="1"/>
</dbReference>
<dbReference type="InterPro" id="IPR001507">
    <property type="entry name" value="ZP_dom"/>
</dbReference>
<evidence type="ECO:0000256" key="1">
    <source>
        <dbReference type="ARBA" id="ARBA00023157"/>
    </source>
</evidence>
<protein>
    <recommendedName>
        <fullName evidence="3">ZP domain-containing protein</fullName>
    </recommendedName>
</protein>
<dbReference type="PANTHER" id="PTHR46560">
    <property type="entry name" value="CYPHER, ISOFORM B"/>
    <property type="match status" value="1"/>
</dbReference>
<reference evidence="4" key="1">
    <citation type="submission" date="2013-07" db="EMBL/GenBank/DDBJ databases">
        <authorList>
            <person name="Geib S."/>
        </authorList>
    </citation>
    <scope>NUCLEOTIDE SEQUENCE</scope>
</reference>
<keyword evidence="1" id="KW-1015">Disulfide bond</keyword>
<keyword evidence="2" id="KW-0472">Membrane</keyword>
<organism evidence="4">
    <name type="scientific">Ceratitis capitata</name>
    <name type="common">Mediterranean fruit fly</name>
    <name type="synonym">Tephritis capitata</name>
    <dbReference type="NCBI Taxonomy" id="7213"/>
    <lineage>
        <taxon>Eukaryota</taxon>
        <taxon>Metazoa</taxon>
        <taxon>Ecdysozoa</taxon>
        <taxon>Arthropoda</taxon>
        <taxon>Hexapoda</taxon>
        <taxon>Insecta</taxon>
        <taxon>Pterygota</taxon>
        <taxon>Neoptera</taxon>
        <taxon>Endopterygota</taxon>
        <taxon>Diptera</taxon>
        <taxon>Brachycera</taxon>
        <taxon>Muscomorpha</taxon>
        <taxon>Tephritoidea</taxon>
        <taxon>Tephritidae</taxon>
        <taxon>Ceratitis</taxon>
        <taxon>Ceratitis</taxon>
    </lineage>
</organism>
<dbReference type="EMBL" id="GAMC01018262">
    <property type="protein sequence ID" value="JAB88293.1"/>
    <property type="molecule type" value="mRNA"/>
</dbReference>
<dbReference type="OrthoDB" id="8171348at2759"/>
<feature type="domain" description="ZP" evidence="3">
    <location>
        <begin position="54"/>
        <end position="282"/>
    </location>
</feature>
<name>W8AUA9_CERCA</name>
<feature type="transmembrane region" description="Helical" evidence="2">
    <location>
        <begin position="331"/>
        <end position="353"/>
    </location>
</feature>
<accession>W8AUA9</accession>
<reference evidence="4" key="2">
    <citation type="journal article" date="2014" name="BMC Genomics">
        <title>A genomic perspective to assessing quality of mass-reared SIT flies used in Mediterranean fruit fly (Ceratitis capitata) eradication in California.</title>
        <authorList>
            <person name="Calla B."/>
            <person name="Hall B."/>
            <person name="Hou S."/>
            <person name="Geib S.M."/>
        </authorList>
    </citation>
    <scope>NUCLEOTIDE SEQUENCE</scope>
</reference>
<dbReference type="SMART" id="SM00241">
    <property type="entry name" value="ZP"/>
    <property type="match status" value="1"/>
</dbReference>
<dbReference type="Pfam" id="PF00100">
    <property type="entry name" value="Zona_pellucida"/>
    <property type="match status" value="1"/>
</dbReference>
<keyword evidence="2" id="KW-0812">Transmembrane</keyword>